<gene>
    <name evidence="2" type="ORF">BS50DRAFT_324697</name>
</gene>
<evidence type="ECO:0000256" key="1">
    <source>
        <dbReference type="SAM" id="MobiDB-lite"/>
    </source>
</evidence>
<accession>A0A2T2NTR4</accession>
<protein>
    <submittedName>
        <fullName evidence="2">Uncharacterized protein</fullName>
    </submittedName>
</protein>
<dbReference type="Proteomes" id="UP000240883">
    <property type="component" value="Unassembled WGS sequence"/>
</dbReference>
<name>A0A2T2NTR4_CORCC</name>
<feature type="region of interest" description="Disordered" evidence="1">
    <location>
        <begin position="119"/>
        <end position="156"/>
    </location>
</feature>
<sequence>MSLMVRASQRISNICSSRTASQFRCNGDRSSSPQGRVVQHELQPLERDVRPQPLAWAHTSGSHSHTSLVIKGLAPVYPPRAQKTLEAHAQSYVVCQHASAVGVQIKLVGLGITAMEDVGRPADKKNPLQLLGQSGRRSSQTSIWRQALQRSQSCEQ</sequence>
<organism evidence="2 3">
    <name type="scientific">Corynespora cassiicola Philippines</name>
    <dbReference type="NCBI Taxonomy" id="1448308"/>
    <lineage>
        <taxon>Eukaryota</taxon>
        <taxon>Fungi</taxon>
        <taxon>Dikarya</taxon>
        <taxon>Ascomycota</taxon>
        <taxon>Pezizomycotina</taxon>
        <taxon>Dothideomycetes</taxon>
        <taxon>Pleosporomycetidae</taxon>
        <taxon>Pleosporales</taxon>
        <taxon>Corynesporascaceae</taxon>
        <taxon>Corynespora</taxon>
    </lineage>
</organism>
<evidence type="ECO:0000313" key="2">
    <source>
        <dbReference type="EMBL" id="PSN68807.1"/>
    </source>
</evidence>
<dbReference type="AlphaFoldDB" id="A0A2T2NTR4"/>
<feature type="compositionally biased region" description="Polar residues" evidence="1">
    <location>
        <begin position="131"/>
        <end position="156"/>
    </location>
</feature>
<reference evidence="2 3" key="1">
    <citation type="journal article" date="2018" name="Front. Microbiol.">
        <title>Genome-Wide Analysis of Corynespora cassiicola Leaf Fall Disease Putative Effectors.</title>
        <authorList>
            <person name="Lopez D."/>
            <person name="Ribeiro S."/>
            <person name="Label P."/>
            <person name="Fumanal B."/>
            <person name="Venisse J.S."/>
            <person name="Kohler A."/>
            <person name="de Oliveira R.R."/>
            <person name="Labutti K."/>
            <person name="Lipzen A."/>
            <person name="Lail K."/>
            <person name="Bauer D."/>
            <person name="Ohm R.A."/>
            <person name="Barry K.W."/>
            <person name="Spatafora J."/>
            <person name="Grigoriev I.V."/>
            <person name="Martin F.M."/>
            <person name="Pujade-Renaud V."/>
        </authorList>
    </citation>
    <scope>NUCLEOTIDE SEQUENCE [LARGE SCALE GENOMIC DNA]</scope>
    <source>
        <strain evidence="2 3">Philippines</strain>
    </source>
</reference>
<proteinExistence type="predicted"/>
<dbReference type="EMBL" id="KZ678133">
    <property type="protein sequence ID" value="PSN68807.1"/>
    <property type="molecule type" value="Genomic_DNA"/>
</dbReference>
<evidence type="ECO:0000313" key="3">
    <source>
        <dbReference type="Proteomes" id="UP000240883"/>
    </source>
</evidence>
<keyword evidence="3" id="KW-1185">Reference proteome</keyword>